<feature type="transmembrane region" description="Helical" evidence="3">
    <location>
        <begin position="201"/>
        <end position="225"/>
    </location>
</feature>
<keyword evidence="3" id="KW-1133">Transmembrane helix</keyword>
<dbReference type="GO" id="GO:0016020">
    <property type="term" value="C:membrane"/>
    <property type="evidence" value="ECO:0007669"/>
    <property type="project" value="UniProtKB-SubCell"/>
</dbReference>
<dbReference type="PANTHER" id="PTHR11360:SF130">
    <property type="entry name" value="MAJOR FACILITATOR SUPERFAMILY (MFS) PROFILE DOMAIN-CONTAINING PROTEIN-RELATED"/>
    <property type="match status" value="1"/>
</dbReference>
<dbReference type="OrthoDB" id="6499973at2759"/>
<evidence type="ECO:0000256" key="3">
    <source>
        <dbReference type="SAM" id="Phobius"/>
    </source>
</evidence>
<dbReference type="GO" id="GO:0022857">
    <property type="term" value="F:transmembrane transporter activity"/>
    <property type="evidence" value="ECO:0007669"/>
    <property type="project" value="InterPro"/>
</dbReference>
<feature type="transmembrane region" description="Helical" evidence="3">
    <location>
        <begin position="231"/>
        <end position="253"/>
    </location>
</feature>
<evidence type="ECO:0000256" key="2">
    <source>
        <dbReference type="ARBA" id="ARBA00006727"/>
    </source>
</evidence>
<dbReference type="Pfam" id="PF07690">
    <property type="entry name" value="MFS_1"/>
    <property type="match status" value="1"/>
</dbReference>
<accession>A0A5M8PXY3</accession>
<dbReference type="PROSITE" id="PS50850">
    <property type="entry name" value="MFS"/>
    <property type="match status" value="1"/>
</dbReference>
<keyword evidence="3" id="KW-0812">Transmembrane</keyword>
<evidence type="ECO:0000256" key="1">
    <source>
        <dbReference type="ARBA" id="ARBA00004141"/>
    </source>
</evidence>
<feature type="transmembrane region" description="Helical" evidence="3">
    <location>
        <begin position="138"/>
        <end position="162"/>
    </location>
</feature>
<reference evidence="5 6" key="1">
    <citation type="submission" date="2019-09" db="EMBL/GenBank/DDBJ databases">
        <title>The hologenome of the rock-dwelling lichen Lasallia pustulata.</title>
        <authorList>
            <person name="Greshake Tzovaras B."/>
            <person name="Segers F."/>
            <person name="Bicker A."/>
            <person name="Dal Grande F."/>
            <person name="Otte J."/>
            <person name="Hankeln T."/>
            <person name="Schmitt I."/>
            <person name="Ebersberger I."/>
        </authorList>
    </citation>
    <scope>NUCLEOTIDE SEQUENCE [LARGE SCALE GENOMIC DNA]</scope>
    <source>
        <strain evidence="5">A1-1</strain>
    </source>
</reference>
<feature type="domain" description="Major facilitator superfamily (MFS) profile" evidence="4">
    <location>
        <begin position="1"/>
        <end position="328"/>
    </location>
</feature>
<dbReference type="InterPro" id="IPR036259">
    <property type="entry name" value="MFS_trans_sf"/>
</dbReference>
<name>A0A5M8PXY3_9LECA</name>
<feature type="transmembrane region" description="Helical" evidence="3">
    <location>
        <begin position="297"/>
        <end position="320"/>
    </location>
</feature>
<comment type="subcellular location">
    <subcellularLocation>
        <location evidence="1">Membrane</location>
        <topology evidence="1">Multi-pass membrane protein</topology>
    </subcellularLocation>
</comment>
<gene>
    <name evidence="5" type="ORF">FRX48_01312</name>
</gene>
<organism evidence="5 6">
    <name type="scientific">Lasallia pustulata</name>
    <dbReference type="NCBI Taxonomy" id="136370"/>
    <lineage>
        <taxon>Eukaryota</taxon>
        <taxon>Fungi</taxon>
        <taxon>Dikarya</taxon>
        <taxon>Ascomycota</taxon>
        <taxon>Pezizomycotina</taxon>
        <taxon>Lecanoromycetes</taxon>
        <taxon>OSLEUM clade</taxon>
        <taxon>Umbilicariomycetidae</taxon>
        <taxon>Umbilicariales</taxon>
        <taxon>Umbilicariaceae</taxon>
        <taxon>Lasallia</taxon>
    </lineage>
</organism>
<feature type="transmembrane region" description="Helical" evidence="3">
    <location>
        <begin position="66"/>
        <end position="85"/>
    </location>
</feature>
<dbReference type="PANTHER" id="PTHR11360">
    <property type="entry name" value="MONOCARBOXYLATE TRANSPORTER"/>
    <property type="match status" value="1"/>
</dbReference>
<dbReference type="InterPro" id="IPR011701">
    <property type="entry name" value="MFS"/>
</dbReference>
<comment type="similarity">
    <text evidence="2">Belongs to the major facilitator superfamily. Monocarboxylate porter (TC 2.A.1.13) family.</text>
</comment>
<protein>
    <submittedName>
        <fullName evidence="5">MFS monocarboxylate transporter</fullName>
    </submittedName>
</protein>
<dbReference type="EMBL" id="VXIT01000002">
    <property type="protein sequence ID" value="KAA6414563.1"/>
    <property type="molecule type" value="Genomic_DNA"/>
</dbReference>
<evidence type="ECO:0000259" key="4">
    <source>
        <dbReference type="PROSITE" id="PS50850"/>
    </source>
</evidence>
<keyword evidence="3" id="KW-0472">Membrane</keyword>
<dbReference type="InterPro" id="IPR050327">
    <property type="entry name" value="Proton-linked_MCT"/>
</dbReference>
<feature type="transmembrane region" description="Helical" evidence="3">
    <location>
        <begin position="6"/>
        <end position="26"/>
    </location>
</feature>
<sequence>MDAGYYRATLIAGSILQLLGVFMTSLSTTYWQLFLAQGICQGLGDGLIFCPTVSLMATYFSTKRSLAISCAASGAATGGVVFPIIAQQLLPKIGFGWTVRVMGFVILANLAIVITLARTRIPPRTTGPTIEWAAFKELPYVLFTIGMFLKLWGVYFAYYYVTPFGRDIIHVSPSTSITLLLILNGVGVPGRIVPALLADRYFGVLNLLIPTVFCAGVLLYCWTAVHSMGGQIVFVIIYGYFGAGVQGLFPATLSSLTTDMKKMGVRIGMVFSIISIACLTGPPLAGALIQKREGDYLYAQIFGGTVMVCGSLTLIAARIAQTGWNLKRRM</sequence>
<dbReference type="Proteomes" id="UP000324767">
    <property type="component" value="Unassembled WGS sequence"/>
</dbReference>
<feature type="transmembrane region" description="Helical" evidence="3">
    <location>
        <begin position="97"/>
        <end position="117"/>
    </location>
</feature>
<dbReference type="InterPro" id="IPR020846">
    <property type="entry name" value="MFS_dom"/>
</dbReference>
<evidence type="ECO:0000313" key="5">
    <source>
        <dbReference type="EMBL" id="KAA6414563.1"/>
    </source>
</evidence>
<dbReference type="Gene3D" id="1.20.1250.20">
    <property type="entry name" value="MFS general substrate transporter like domains"/>
    <property type="match status" value="1"/>
</dbReference>
<evidence type="ECO:0000313" key="6">
    <source>
        <dbReference type="Proteomes" id="UP000324767"/>
    </source>
</evidence>
<feature type="transmembrane region" description="Helical" evidence="3">
    <location>
        <begin position="265"/>
        <end position="285"/>
    </location>
</feature>
<feature type="transmembrane region" description="Helical" evidence="3">
    <location>
        <begin position="168"/>
        <end position="189"/>
    </location>
</feature>
<comment type="caution">
    <text evidence="5">The sequence shown here is derived from an EMBL/GenBank/DDBJ whole genome shotgun (WGS) entry which is preliminary data.</text>
</comment>
<proteinExistence type="inferred from homology"/>
<dbReference type="AlphaFoldDB" id="A0A5M8PXY3"/>
<dbReference type="SUPFAM" id="SSF103473">
    <property type="entry name" value="MFS general substrate transporter"/>
    <property type="match status" value="1"/>
</dbReference>